<dbReference type="Proteomes" id="UP000310017">
    <property type="component" value="Chromosome"/>
</dbReference>
<organism evidence="5 6">
    <name type="scientific">Aggregatimonas sangjinii</name>
    <dbReference type="NCBI Taxonomy" id="2583587"/>
    <lineage>
        <taxon>Bacteria</taxon>
        <taxon>Pseudomonadati</taxon>
        <taxon>Bacteroidota</taxon>
        <taxon>Flavobacteriia</taxon>
        <taxon>Flavobacteriales</taxon>
        <taxon>Flavobacteriaceae</taxon>
        <taxon>Aggregatimonas</taxon>
    </lineage>
</organism>
<dbReference type="InterPro" id="IPR018060">
    <property type="entry name" value="HTH_AraC"/>
</dbReference>
<dbReference type="GO" id="GO:0003700">
    <property type="term" value="F:DNA-binding transcription factor activity"/>
    <property type="evidence" value="ECO:0007669"/>
    <property type="project" value="InterPro"/>
</dbReference>
<dbReference type="AlphaFoldDB" id="A0A5B7SX74"/>
<reference evidence="5 6" key="1">
    <citation type="submission" date="2019-05" db="EMBL/GenBank/DDBJ databases">
        <title>Genome sequencing of F202Z8.</title>
        <authorList>
            <person name="Kwon Y.M."/>
        </authorList>
    </citation>
    <scope>NUCLEOTIDE SEQUENCE [LARGE SCALE GENOMIC DNA]</scope>
    <source>
        <strain evidence="5 6">F202Z8</strain>
    </source>
</reference>
<dbReference type="EMBL" id="CP040710">
    <property type="protein sequence ID" value="QCX01581.1"/>
    <property type="molecule type" value="Genomic_DNA"/>
</dbReference>
<evidence type="ECO:0000313" key="5">
    <source>
        <dbReference type="EMBL" id="QCX01581.1"/>
    </source>
</evidence>
<sequence length="277" mass="31719">MIKNYAKELNYPIPENLKQFVIASIYGESDTKINVKFPVHPIGFPLLVSIFNDIPLVYVRGEKTPRNKRLTINGQISNADIEVEIDGVFGQIGFVLHPTATYYLFHRTGTFFSNKCQNFDAVTPIAFPEIFKELERCSSPEDRLPILLELIRELAKNRLPPIPWLDDSLEEIFSKNGKVSQTMLAENSGVGVRHYRRKFKEIIGVSPKYFCKVIQLNTIFELLKTSNTAEIHRLALDCGYYDQAHFVNEFRQMIGESPTHFLKGKHAYVASYLGRKA</sequence>
<dbReference type="InterPro" id="IPR050204">
    <property type="entry name" value="AraC_XylS_family_regulators"/>
</dbReference>
<keyword evidence="2" id="KW-0238">DNA-binding</keyword>
<dbReference type="PROSITE" id="PS01124">
    <property type="entry name" value="HTH_ARAC_FAMILY_2"/>
    <property type="match status" value="1"/>
</dbReference>
<feature type="domain" description="HTH araC/xylS-type" evidence="4">
    <location>
        <begin position="163"/>
        <end position="264"/>
    </location>
</feature>
<gene>
    <name evidence="5" type="ORF">FGM00_16235</name>
</gene>
<accession>A0A5B7SX74</accession>
<dbReference type="OrthoDB" id="511992at2"/>
<dbReference type="PANTHER" id="PTHR46796:SF13">
    <property type="entry name" value="HTH-TYPE TRANSCRIPTIONAL ACTIVATOR RHAS"/>
    <property type="match status" value="1"/>
</dbReference>
<name>A0A5B7SX74_9FLAO</name>
<protein>
    <submittedName>
        <fullName evidence="5">Helix-turn-helix transcriptional regulator</fullName>
    </submittedName>
</protein>
<evidence type="ECO:0000259" key="4">
    <source>
        <dbReference type="PROSITE" id="PS01124"/>
    </source>
</evidence>
<dbReference type="Gene3D" id="1.10.10.60">
    <property type="entry name" value="Homeodomain-like"/>
    <property type="match status" value="1"/>
</dbReference>
<evidence type="ECO:0000256" key="3">
    <source>
        <dbReference type="ARBA" id="ARBA00023163"/>
    </source>
</evidence>
<keyword evidence="3" id="KW-0804">Transcription</keyword>
<dbReference type="InterPro" id="IPR009057">
    <property type="entry name" value="Homeodomain-like_sf"/>
</dbReference>
<evidence type="ECO:0000256" key="2">
    <source>
        <dbReference type="ARBA" id="ARBA00023125"/>
    </source>
</evidence>
<evidence type="ECO:0000256" key="1">
    <source>
        <dbReference type="ARBA" id="ARBA00023015"/>
    </source>
</evidence>
<dbReference type="Pfam" id="PF12833">
    <property type="entry name" value="HTH_18"/>
    <property type="match status" value="1"/>
</dbReference>
<dbReference type="KEGG" id="asag:FGM00_16235"/>
<dbReference type="SUPFAM" id="SSF46689">
    <property type="entry name" value="Homeodomain-like"/>
    <property type="match status" value="1"/>
</dbReference>
<dbReference type="GO" id="GO:0043565">
    <property type="term" value="F:sequence-specific DNA binding"/>
    <property type="evidence" value="ECO:0007669"/>
    <property type="project" value="InterPro"/>
</dbReference>
<dbReference type="RefSeq" id="WP_138853918.1">
    <property type="nucleotide sequence ID" value="NZ_CP040710.1"/>
</dbReference>
<proteinExistence type="predicted"/>
<dbReference type="PANTHER" id="PTHR46796">
    <property type="entry name" value="HTH-TYPE TRANSCRIPTIONAL ACTIVATOR RHAS-RELATED"/>
    <property type="match status" value="1"/>
</dbReference>
<keyword evidence="1" id="KW-0805">Transcription regulation</keyword>
<evidence type="ECO:0000313" key="6">
    <source>
        <dbReference type="Proteomes" id="UP000310017"/>
    </source>
</evidence>
<keyword evidence="6" id="KW-1185">Reference proteome</keyword>
<dbReference type="SMART" id="SM00342">
    <property type="entry name" value="HTH_ARAC"/>
    <property type="match status" value="1"/>
</dbReference>